<dbReference type="Proteomes" id="UP001302321">
    <property type="component" value="Unassembled WGS sequence"/>
</dbReference>
<organism evidence="2 3">
    <name type="scientific">Triangularia setosa</name>
    <dbReference type="NCBI Taxonomy" id="2587417"/>
    <lineage>
        <taxon>Eukaryota</taxon>
        <taxon>Fungi</taxon>
        <taxon>Dikarya</taxon>
        <taxon>Ascomycota</taxon>
        <taxon>Pezizomycotina</taxon>
        <taxon>Sordariomycetes</taxon>
        <taxon>Sordariomycetidae</taxon>
        <taxon>Sordariales</taxon>
        <taxon>Podosporaceae</taxon>
        <taxon>Triangularia</taxon>
    </lineage>
</organism>
<gene>
    <name evidence="2" type="ORF">QBC36DRAFT_180676</name>
</gene>
<accession>A0AAN7A8G4</accession>
<sequence>MASSPTTSTPNLSASSSAVDLSHYDPKVRNLLETGSVKFHIRTAGAKWECTIVDRNTHEKRKATRGDSSSSISTLDSITAQAVHTSPH</sequence>
<reference evidence="2" key="1">
    <citation type="journal article" date="2023" name="Mol. Phylogenet. Evol.">
        <title>Genome-scale phylogeny and comparative genomics of the fungal order Sordariales.</title>
        <authorList>
            <person name="Hensen N."/>
            <person name="Bonometti L."/>
            <person name="Westerberg I."/>
            <person name="Brannstrom I.O."/>
            <person name="Guillou S."/>
            <person name="Cros-Aarteil S."/>
            <person name="Calhoun S."/>
            <person name="Haridas S."/>
            <person name="Kuo A."/>
            <person name="Mondo S."/>
            <person name="Pangilinan J."/>
            <person name="Riley R."/>
            <person name="LaButti K."/>
            <person name="Andreopoulos B."/>
            <person name="Lipzen A."/>
            <person name="Chen C."/>
            <person name="Yan M."/>
            <person name="Daum C."/>
            <person name="Ng V."/>
            <person name="Clum A."/>
            <person name="Steindorff A."/>
            <person name="Ohm R.A."/>
            <person name="Martin F."/>
            <person name="Silar P."/>
            <person name="Natvig D.O."/>
            <person name="Lalanne C."/>
            <person name="Gautier V."/>
            <person name="Ament-Velasquez S.L."/>
            <person name="Kruys A."/>
            <person name="Hutchinson M.I."/>
            <person name="Powell A.J."/>
            <person name="Barry K."/>
            <person name="Miller A.N."/>
            <person name="Grigoriev I.V."/>
            <person name="Debuchy R."/>
            <person name="Gladieux P."/>
            <person name="Hiltunen Thoren M."/>
            <person name="Johannesson H."/>
        </authorList>
    </citation>
    <scope>NUCLEOTIDE SEQUENCE</scope>
    <source>
        <strain evidence="2">CBS 892.96</strain>
    </source>
</reference>
<evidence type="ECO:0000313" key="3">
    <source>
        <dbReference type="Proteomes" id="UP001302321"/>
    </source>
</evidence>
<evidence type="ECO:0000313" key="2">
    <source>
        <dbReference type="EMBL" id="KAK4179226.1"/>
    </source>
</evidence>
<feature type="compositionally biased region" description="Low complexity" evidence="1">
    <location>
        <begin position="67"/>
        <end position="79"/>
    </location>
</feature>
<dbReference type="AlphaFoldDB" id="A0AAN7A8G4"/>
<feature type="compositionally biased region" description="Polar residues" evidence="1">
    <location>
        <begin position="1"/>
        <end position="19"/>
    </location>
</feature>
<feature type="region of interest" description="Disordered" evidence="1">
    <location>
        <begin position="55"/>
        <end position="88"/>
    </location>
</feature>
<comment type="caution">
    <text evidence="2">The sequence shown here is derived from an EMBL/GenBank/DDBJ whole genome shotgun (WGS) entry which is preliminary data.</text>
</comment>
<evidence type="ECO:0000256" key="1">
    <source>
        <dbReference type="SAM" id="MobiDB-lite"/>
    </source>
</evidence>
<proteinExistence type="predicted"/>
<keyword evidence="3" id="KW-1185">Reference proteome</keyword>
<name>A0AAN7A8G4_9PEZI</name>
<protein>
    <submittedName>
        <fullName evidence="2">Uncharacterized protein</fullName>
    </submittedName>
</protein>
<dbReference type="EMBL" id="MU866121">
    <property type="protein sequence ID" value="KAK4179226.1"/>
    <property type="molecule type" value="Genomic_DNA"/>
</dbReference>
<reference evidence="2" key="2">
    <citation type="submission" date="2023-05" db="EMBL/GenBank/DDBJ databases">
        <authorList>
            <consortium name="Lawrence Berkeley National Laboratory"/>
            <person name="Steindorff A."/>
            <person name="Hensen N."/>
            <person name="Bonometti L."/>
            <person name="Westerberg I."/>
            <person name="Brannstrom I.O."/>
            <person name="Guillou S."/>
            <person name="Cros-Aarteil S."/>
            <person name="Calhoun S."/>
            <person name="Haridas S."/>
            <person name="Kuo A."/>
            <person name="Mondo S."/>
            <person name="Pangilinan J."/>
            <person name="Riley R."/>
            <person name="Labutti K."/>
            <person name="Andreopoulos B."/>
            <person name="Lipzen A."/>
            <person name="Chen C."/>
            <person name="Yanf M."/>
            <person name="Daum C."/>
            <person name="Ng V."/>
            <person name="Clum A."/>
            <person name="Ohm R."/>
            <person name="Martin F."/>
            <person name="Silar P."/>
            <person name="Natvig D."/>
            <person name="Lalanne C."/>
            <person name="Gautier V."/>
            <person name="Ament-Velasquez S.L."/>
            <person name="Kruys A."/>
            <person name="Hutchinson M.I."/>
            <person name="Powell A.J."/>
            <person name="Barry K."/>
            <person name="Miller A.N."/>
            <person name="Grigoriev I.V."/>
            <person name="Debuchy R."/>
            <person name="Gladieux P."/>
            <person name="Thoren M.H."/>
            <person name="Johannesson H."/>
        </authorList>
    </citation>
    <scope>NUCLEOTIDE SEQUENCE</scope>
    <source>
        <strain evidence="2">CBS 892.96</strain>
    </source>
</reference>
<feature type="region of interest" description="Disordered" evidence="1">
    <location>
        <begin position="1"/>
        <end position="25"/>
    </location>
</feature>